<dbReference type="EMBL" id="JADKFW010000004">
    <property type="protein sequence ID" value="MBK9716980.1"/>
    <property type="molecule type" value="Genomic_DNA"/>
</dbReference>
<dbReference type="InterPro" id="IPR032579">
    <property type="entry name" value="Phe_SMUG2-like"/>
</dbReference>
<evidence type="ECO:0000259" key="1">
    <source>
        <dbReference type="Pfam" id="PF03167"/>
    </source>
</evidence>
<proteinExistence type="predicted"/>
<sequence length="227" mass="26604">MDQDLYFQKILIYYRQIKDHIPNLPKGIAILNPYDAPEVQALMYSFYSKYYADEKIRKLIIGINPGRLGAGTTGIPFTDPVRLVKNCNIPCELKSYEPSSSFVYQMIQAFGGVASFYNTFLISSVSPIGFTKDGKNFNYYDDPQVFKILKPYIVHQMESLIQLPLDTDKIYCWGEGKNYKYISLLNKEFKWFKTIIPMAHPRYIMQYKQKQIEVYIDQYLEIFANKH</sequence>
<feature type="domain" description="Uracil-DNA glycosylase-like" evidence="1">
    <location>
        <begin position="50"/>
        <end position="221"/>
    </location>
</feature>
<dbReference type="Proteomes" id="UP000808349">
    <property type="component" value="Unassembled WGS sequence"/>
</dbReference>
<dbReference type="Gene3D" id="3.40.470.10">
    <property type="entry name" value="Uracil-DNA glycosylase-like domain"/>
    <property type="match status" value="1"/>
</dbReference>
<gene>
    <name evidence="2" type="ORF">IPO85_05615</name>
</gene>
<evidence type="ECO:0000313" key="2">
    <source>
        <dbReference type="EMBL" id="MBK9716980.1"/>
    </source>
</evidence>
<accession>A0A9D7XDS3</accession>
<dbReference type="InterPro" id="IPR005122">
    <property type="entry name" value="Uracil-DNA_glycosylase-like"/>
</dbReference>
<comment type="caution">
    <text evidence="2">The sequence shown here is derived from an EMBL/GenBank/DDBJ whole genome shotgun (WGS) entry which is preliminary data.</text>
</comment>
<dbReference type="Pfam" id="PF03167">
    <property type="entry name" value="UDG"/>
    <property type="match status" value="1"/>
</dbReference>
<evidence type="ECO:0000313" key="3">
    <source>
        <dbReference type="Proteomes" id="UP000808349"/>
    </source>
</evidence>
<dbReference type="AlphaFoldDB" id="A0A9D7XDS3"/>
<dbReference type="SUPFAM" id="SSF52141">
    <property type="entry name" value="Uracil-DNA glycosylase-like"/>
    <property type="match status" value="1"/>
</dbReference>
<dbReference type="CDD" id="cd19375">
    <property type="entry name" value="UDG-F3-like_SMUG2"/>
    <property type="match status" value="1"/>
</dbReference>
<dbReference type="InterPro" id="IPR036895">
    <property type="entry name" value="Uracil-DNA_glycosylase-like_sf"/>
</dbReference>
<organism evidence="2 3">
    <name type="scientific">Candidatus Defluviibacterium haderslevense</name>
    <dbReference type="NCBI Taxonomy" id="2981993"/>
    <lineage>
        <taxon>Bacteria</taxon>
        <taxon>Pseudomonadati</taxon>
        <taxon>Bacteroidota</taxon>
        <taxon>Saprospiria</taxon>
        <taxon>Saprospirales</taxon>
        <taxon>Saprospiraceae</taxon>
        <taxon>Candidatus Defluviibacterium</taxon>
    </lineage>
</organism>
<name>A0A9D7XDS3_9BACT</name>
<protein>
    <submittedName>
        <fullName evidence="2">DUF4918 family protein</fullName>
    </submittedName>
</protein>
<reference evidence="2 3" key="1">
    <citation type="submission" date="2020-10" db="EMBL/GenBank/DDBJ databases">
        <title>Connecting structure to function with the recovery of over 1000 high-quality activated sludge metagenome-assembled genomes encoding full-length rRNA genes using long-read sequencing.</title>
        <authorList>
            <person name="Singleton C.M."/>
            <person name="Petriglieri F."/>
            <person name="Kristensen J.M."/>
            <person name="Kirkegaard R.H."/>
            <person name="Michaelsen T.Y."/>
            <person name="Andersen M.H."/>
            <person name="Karst S.M."/>
            <person name="Dueholm M.S."/>
            <person name="Nielsen P.H."/>
            <person name="Albertsen M."/>
        </authorList>
    </citation>
    <scope>NUCLEOTIDE SEQUENCE [LARGE SCALE GENOMIC DNA]</scope>
    <source>
        <strain evidence="2">Ribe_18-Q3-R11-54_BAT3C.373</strain>
    </source>
</reference>